<dbReference type="EMBL" id="JANPWB010000008">
    <property type="protein sequence ID" value="KAJ1159740.1"/>
    <property type="molecule type" value="Genomic_DNA"/>
</dbReference>
<proteinExistence type="predicted"/>
<comment type="caution">
    <text evidence="1">The sequence shown here is derived from an EMBL/GenBank/DDBJ whole genome shotgun (WGS) entry which is preliminary data.</text>
</comment>
<dbReference type="Proteomes" id="UP001066276">
    <property type="component" value="Chromosome 4_2"/>
</dbReference>
<organism evidence="1 2">
    <name type="scientific">Pleurodeles waltl</name>
    <name type="common">Iberian ribbed newt</name>
    <dbReference type="NCBI Taxonomy" id="8319"/>
    <lineage>
        <taxon>Eukaryota</taxon>
        <taxon>Metazoa</taxon>
        <taxon>Chordata</taxon>
        <taxon>Craniata</taxon>
        <taxon>Vertebrata</taxon>
        <taxon>Euteleostomi</taxon>
        <taxon>Amphibia</taxon>
        <taxon>Batrachia</taxon>
        <taxon>Caudata</taxon>
        <taxon>Salamandroidea</taxon>
        <taxon>Salamandridae</taxon>
        <taxon>Pleurodelinae</taxon>
        <taxon>Pleurodeles</taxon>
    </lineage>
</organism>
<dbReference type="AlphaFoldDB" id="A0AAV7S8Z3"/>
<accession>A0AAV7S8Z3</accession>
<evidence type="ECO:0000313" key="1">
    <source>
        <dbReference type="EMBL" id="KAJ1159740.1"/>
    </source>
</evidence>
<name>A0AAV7S8Z3_PLEWA</name>
<reference evidence="1" key="1">
    <citation type="journal article" date="2022" name="bioRxiv">
        <title>Sequencing and chromosome-scale assembly of the giantPleurodeles waltlgenome.</title>
        <authorList>
            <person name="Brown T."/>
            <person name="Elewa A."/>
            <person name="Iarovenko S."/>
            <person name="Subramanian E."/>
            <person name="Araus A.J."/>
            <person name="Petzold A."/>
            <person name="Susuki M."/>
            <person name="Suzuki K.-i.T."/>
            <person name="Hayashi T."/>
            <person name="Toyoda A."/>
            <person name="Oliveira C."/>
            <person name="Osipova E."/>
            <person name="Leigh N.D."/>
            <person name="Simon A."/>
            <person name="Yun M.H."/>
        </authorList>
    </citation>
    <scope>NUCLEOTIDE SEQUENCE</scope>
    <source>
        <strain evidence="1">20211129_DDA</strain>
        <tissue evidence="1">Liver</tissue>
    </source>
</reference>
<evidence type="ECO:0000313" key="2">
    <source>
        <dbReference type="Proteomes" id="UP001066276"/>
    </source>
</evidence>
<sequence>MQFVTRCLTRNFGDEGLAQPRSALDPVPAACRRGSCFCHLLRFLLPVAVIYTGLQPVAQASKAFISWLTLQRVLLSGSNGRFESRRSNLVTPTLHFLVAPAACAYLWQ</sequence>
<keyword evidence="2" id="KW-1185">Reference proteome</keyword>
<protein>
    <submittedName>
        <fullName evidence="1">Uncharacterized protein</fullName>
    </submittedName>
</protein>
<gene>
    <name evidence="1" type="ORF">NDU88_000245</name>
</gene>